<dbReference type="GO" id="GO:0006696">
    <property type="term" value="P:ergosterol biosynthetic process"/>
    <property type="evidence" value="ECO:0007669"/>
    <property type="project" value="TreeGrafter"/>
</dbReference>
<dbReference type="InterPro" id="IPR019845">
    <property type="entry name" value="Squalene/phytoene_synthase_CS"/>
</dbReference>
<reference evidence="6 7" key="1">
    <citation type="journal article" date="2018" name="Mol. Biol. Evol.">
        <title>Broad Genomic Sampling Reveals a Smut Pathogenic Ancestry of the Fungal Clade Ustilaginomycotina.</title>
        <authorList>
            <person name="Kijpornyongpan T."/>
            <person name="Mondo S.J."/>
            <person name="Barry K."/>
            <person name="Sandor L."/>
            <person name="Lee J."/>
            <person name="Lipzen A."/>
            <person name="Pangilinan J."/>
            <person name="LaButti K."/>
            <person name="Hainaut M."/>
            <person name="Henrissat B."/>
            <person name="Grigoriev I.V."/>
            <person name="Spatafora J.W."/>
            <person name="Aime M.C."/>
        </authorList>
    </citation>
    <scope>NUCLEOTIDE SEQUENCE [LARGE SCALE GENOMIC DNA]</scope>
    <source>
        <strain evidence="6 7">MCA 4718</strain>
    </source>
</reference>
<keyword evidence="5" id="KW-0812">Transmembrane</keyword>
<dbReference type="GO" id="GO:0051996">
    <property type="term" value="F:squalene synthase [NAD(P)H] activity"/>
    <property type="evidence" value="ECO:0007669"/>
    <property type="project" value="UniProtKB-EC"/>
</dbReference>
<dbReference type="SUPFAM" id="SSF48576">
    <property type="entry name" value="Terpenoid synthases"/>
    <property type="match status" value="1"/>
</dbReference>
<evidence type="ECO:0000256" key="1">
    <source>
        <dbReference type="ARBA" id="ARBA00001946"/>
    </source>
</evidence>
<name>A0A316U7L0_9BASI</name>
<dbReference type="GeneID" id="37014301"/>
<comment type="cofactor">
    <cofactor evidence="1">
        <name>Mg(2+)</name>
        <dbReference type="ChEBI" id="CHEBI:18420"/>
    </cofactor>
</comment>
<sequence>MGIFNILYLMVRHPDEIRSVVHYKIWRDPLNVISENPETSGWDRQNMRDCWGLLDATSRSFAAVIKELKGELCRVVCIFYLSLRALDTVEDDMTLPASKKIPLLLDFHKKLYTPGWNFTESGPDEKDRQLLVEFDKVITEFQMLKPGYQKVIADITAKMGAGMASYIEASDKTPLSVNTFGDWDLYCHFVAGLVGEGVSRLFSESGVERPWLGDQLDIANHMGLFLQKVNIIRDFAEDAEESRFFWPKEAWAKFGFESQPDVAKGIVETSPGSKKYIAQGEDGARGMAVLSTVLLDAMRHATRSLDYLAMLREQSIFNFCAIPQTMAIATIELMVNNPNVFRRNVKIRKSQAVGLIITSVNPRDVAYLFRDFAKKIAKKIPVSDVNYIAWHVELNKIEQWCEHFYPSFITPSASAMGPAPKQSGDMRAVALERYGSSRHHLAVQRAKAKGVNLFSAERQRQLQMEGKEALDPRLQYMSEEEMKRLDNKERSEMLKFFVIIMCLMALVMAVVALAGWYIAWYFSTDETDPITIQMIRFYRYLQSLLVQYGLLNARHAPSLSKQEALVQAAKATGKAFKSEAVGWAGEKIGEVREKLDL</sequence>
<dbReference type="InterPro" id="IPR002060">
    <property type="entry name" value="Squ/phyt_synthse"/>
</dbReference>
<gene>
    <name evidence="6" type="ORF">BCV69DRAFT_283047</name>
</gene>
<dbReference type="OrthoDB" id="431150at2759"/>
<keyword evidence="5" id="KW-0472">Membrane</keyword>
<dbReference type="InterPro" id="IPR033904">
    <property type="entry name" value="Trans_IPPS_HH"/>
</dbReference>
<dbReference type="InterPro" id="IPR006449">
    <property type="entry name" value="Squal_synth-like"/>
</dbReference>
<dbReference type="NCBIfam" id="TIGR01559">
    <property type="entry name" value="squal_synth"/>
    <property type="match status" value="1"/>
</dbReference>
<dbReference type="GO" id="GO:0045338">
    <property type="term" value="P:farnesyl diphosphate metabolic process"/>
    <property type="evidence" value="ECO:0007669"/>
    <property type="project" value="InterPro"/>
</dbReference>
<dbReference type="RefSeq" id="XP_025347994.1">
    <property type="nucleotide sequence ID" value="XM_025492567.1"/>
</dbReference>
<evidence type="ECO:0000256" key="3">
    <source>
        <dbReference type="ARBA" id="ARBA00012373"/>
    </source>
</evidence>
<evidence type="ECO:0000256" key="5">
    <source>
        <dbReference type="SAM" id="Phobius"/>
    </source>
</evidence>
<dbReference type="SFLD" id="SFLDS00005">
    <property type="entry name" value="Isoprenoid_Synthase_Type_I"/>
    <property type="match status" value="1"/>
</dbReference>
<dbReference type="Gene3D" id="1.10.600.10">
    <property type="entry name" value="Farnesyl Diphosphate Synthase"/>
    <property type="match status" value="1"/>
</dbReference>
<protein>
    <recommendedName>
        <fullName evidence="3">squalene synthase</fullName>
        <ecNumber evidence="3">2.5.1.21</ecNumber>
    </recommendedName>
</protein>
<evidence type="ECO:0000313" key="7">
    <source>
        <dbReference type="Proteomes" id="UP000245942"/>
    </source>
</evidence>
<dbReference type="STRING" id="1684307.A0A316U7L0"/>
<dbReference type="PROSITE" id="PS01045">
    <property type="entry name" value="SQUALEN_PHYTOEN_SYN_2"/>
    <property type="match status" value="1"/>
</dbReference>
<dbReference type="PANTHER" id="PTHR11626">
    <property type="entry name" value="FARNESYL-DIPHOSPHATE FARNESYLTRANSFERASE"/>
    <property type="match status" value="1"/>
</dbReference>
<keyword evidence="5" id="KW-1133">Transmembrane helix</keyword>
<dbReference type="CDD" id="cd00683">
    <property type="entry name" value="Trans_IPPS_HH"/>
    <property type="match status" value="1"/>
</dbReference>
<dbReference type="Proteomes" id="UP000245942">
    <property type="component" value="Unassembled WGS sequence"/>
</dbReference>
<dbReference type="FunFam" id="1.10.600.10:FF:000023">
    <property type="entry name" value="Squalene synthase"/>
    <property type="match status" value="1"/>
</dbReference>
<evidence type="ECO:0000256" key="4">
    <source>
        <dbReference type="ARBA" id="ARBA00022679"/>
    </source>
</evidence>
<evidence type="ECO:0000313" key="6">
    <source>
        <dbReference type="EMBL" id="PWN20834.1"/>
    </source>
</evidence>
<keyword evidence="7" id="KW-1185">Reference proteome</keyword>
<proteinExistence type="inferred from homology"/>
<dbReference type="SFLD" id="SFLDG01018">
    <property type="entry name" value="Squalene/Phytoene_Synthase_Lik"/>
    <property type="match status" value="1"/>
</dbReference>
<feature type="transmembrane region" description="Helical" evidence="5">
    <location>
        <begin position="493"/>
        <end position="522"/>
    </location>
</feature>
<dbReference type="InterPro" id="IPR008949">
    <property type="entry name" value="Isoprenoid_synthase_dom_sf"/>
</dbReference>
<dbReference type="AlphaFoldDB" id="A0A316U7L0"/>
<accession>A0A316U7L0</accession>
<dbReference type="EMBL" id="KZ819327">
    <property type="protein sequence ID" value="PWN20834.1"/>
    <property type="molecule type" value="Genomic_DNA"/>
</dbReference>
<dbReference type="GO" id="GO:0005789">
    <property type="term" value="C:endoplasmic reticulum membrane"/>
    <property type="evidence" value="ECO:0007669"/>
    <property type="project" value="TreeGrafter"/>
</dbReference>
<organism evidence="6 7">
    <name type="scientific">Pseudomicrostroma glucosiphilum</name>
    <dbReference type="NCBI Taxonomy" id="1684307"/>
    <lineage>
        <taxon>Eukaryota</taxon>
        <taxon>Fungi</taxon>
        <taxon>Dikarya</taxon>
        <taxon>Basidiomycota</taxon>
        <taxon>Ustilaginomycotina</taxon>
        <taxon>Exobasidiomycetes</taxon>
        <taxon>Microstromatales</taxon>
        <taxon>Microstromatales incertae sedis</taxon>
        <taxon>Pseudomicrostroma</taxon>
    </lineage>
</organism>
<dbReference type="InterPro" id="IPR044844">
    <property type="entry name" value="Trans_IPPS_euk-type"/>
</dbReference>
<dbReference type="EC" id="2.5.1.21" evidence="3"/>
<dbReference type="Pfam" id="PF00494">
    <property type="entry name" value="SQS_PSY"/>
    <property type="match status" value="1"/>
</dbReference>
<evidence type="ECO:0000256" key="2">
    <source>
        <dbReference type="ARBA" id="ARBA00006251"/>
    </source>
</evidence>
<dbReference type="PANTHER" id="PTHR11626:SF2">
    <property type="entry name" value="SQUALENE SYNTHASE"/>
    <property type="match status" value="1"/>
</dbReference>
<comment type="similarity">
    <text evidence="2">Belongs to the phytoene/squalene synthase family.</text>
</comment>
<keyword evidence="4 6" id="KW-0808">Transferase</keyword>